<dbReference type="Proteomes" id="UP000191024">
    <property type="component" value="Chromosome C"/>
</dbReference>
<dbReference type="STRING" id="1230905.A0A1G4J475"/>
<feature type="chain" id="PRO_5009235875" evidence="1">
    <location>
        <begin position="21"/>
        <end position="538"/>
    </location>
</feature>
<organism evidence="2 3">
    <name type="scientific">Lachancea mirantina</name>
    <dbReference type="NCBI Taxonomy" id="1230905"/>
    <lineage>
        <taxon>Eukaryota</taxon>
        <taxon>Fungi</taxon>
        <taxon>Dikarya</taxon>
        <taxon>Ascomycota</taxon>
        <taxon>Saccharomycotina</taxon>
        <taxon>Saccharomycetes</taxon>
        <taxon>Saccharomycetales</taxon>
        <taxon>Saccharomycetaceae</taxon>
        <taxon>Lachancea</taxon>
    </lineage>
</organism>
<dbReference type="AlphaFoldDB" id="A0A1G4J475"/>
<name>A0A1G4J475_9SACH</name>
<dbReference type="InterPro" id="IPR024338">
    <property type="entry name" value="MID1/Yam8"/>
</dbReference>
<proteinExistence type="predicted"/>
<keyword evidence="3" id="KW-1185">Reference proteome</keyword>
<dbReference type="Pfam" id="PF12929">
    <property type="entry name" value="Mid1"/>
    <property type="match status" value="1"/>
</dbReference>
<protein>
    <submittedName>
        <fullName evidence="2">LAMI_0C07712g1_1</fullName>
    </submittedName>
</protein>
<sequence>MTVILWPCLIILFRVACVRALELRDGSNELSEDIVNNPFAAWQSKIKMSSNSILNSDLLTEWTPVKSVIYPGKRDYFNFEVNSSSSAFTSGYEMLIFLSGNICSQTGLNNSQAGLRVSHGFNDSVVNHPGTGHTANFSDGYMEGLAIRPLKDGNASTEYSTLYLVVEMVNTTTGEILGAELEPNTFWNYTISVSQNDLVYQWDARTWLDVVDTDYNSALLVTGNVTGSSPGSSNYSIFDTSLYDLYVYSYDYMDYFDDGVKNSICAIQNGPWQASSVNGTTSSQNTEDLSITDLTIVKNITIRGGSVKEQFYITGLNSSTTYVAYLTKKLSSSGGKLSDYGGILFSKSTFTTMSNNSCSLIFNLDFCDGVAYSVPTSSYSPNNKSAIAQSYDGIASSLYGNFSKALQIIPCDSEEDARYSPLKTCQDCDNAYRNWLCAVSIPRCTTENTSYYIPRTKEDNRNDYINENIRPISSYYEVLPCIDMCYTLVADCPAAFGFACPSSDHHPQLFYQSYNFYEKEESFDSCNFVGNSENLRIL</sequence>
<accession>A0A1G4J475</accession>
<dbReference type="EMBL" id="LT598466">
    <property type="protein sequence ID" value="SCU84498.1"/>
    <property type="molecule type" value="Genomic_DNA"/>
</dbReference>
<keyword evidence="1" id="KW-0732">Signal</keyword>
<feature type="signal peptide" evidence="1">
    <location>
        <begin position="1"/>
        <end position="20"/>
    </location>
</feature>
<reference evidence="3" key="1">
    <citation type="submission" date="2016-03" db="EMBL/GenBank/DDBJ databases">
        <authorList>
            <person name="Devillers H."/>
        </authorList>
    </citation>
    <scope>NUCLEOTIDE SEQUENCE [LARGE SCALE GENOMIC DNA]</scope>
</reference>
<dbReference type="PANTHER" id="PTHR39142:SF1">
    <property type="entry name" value="AEL197CP"/>
    <property type="match status" value="1"/>
</dbReference>
<dbReference type="GO" id="GO:0005262">
    <property type="term" value="F:calcium channel activity"/>
    <property type="evidence" value="ECO:0007669"/>
    <property type="project" value="InterPro"/>
</dbReference>
<dbReference type="PANTHER" id="PTHR39142">
    <property type="entry name" value="MID1P"/>
    <property type="match status" value="1"/>
</dbReference>
<evidence type="ECO:0000313" key="2">
    <source>
        <dbReference type="EMBL" id="SCU84498.1"/>
    </source>
</evidence>
<gene>
    <name evidence="2" type="ORF">LAMI_0C07712G</name>
</gene>
<evidence type="ECO:0000313" key="3">
    <source>
        <dbReference type="Proteomes" id="UP000191024"/>
    </source>
</evidence>
<evidence type="ECO:0000256" key="1">
    <source>
        <dbReference type="SAM" id="SignalP"/>
    </source>
</evidence>
<dbReference type="GO" id="GO:0098703">
    <property type="term" value="P:calcium ion import across plasma membrane"/>
    <property type="evidence" value="ECO:0007669"/>
    <property type="project" value="InterPro"/>
</dbReference>
<dbReference type="OrthoDB" id="5405745at2759"/>